<dbReference type="SUPFAM" id="SSF49590">
    <property type="entry name" value="PHL pollen allergen"/>
    <property type="match status" value="1"/>
</dbReference>
<evidence type="ECO:0000313" key="10">
    <source>
        <dbReference type="EMBL" id="OAE24028.1"/>
    </source>
</evidence>
<dbReference type="SMART" id="SM00837">
    <property type="entry name" value="DPBB_1"/>
    <property type="match status" value="1"/>
</dbReference>
<protein>
    <recommendedName>
        <fullName evidence="12">Expansin</fullName>
    </recommendedName>
</protein>
<reference evidence="10" key="1">
    <citation type="submission" date="2016-03" db="EMBL/GenBank/DDBJ databases">
        <title>Mechanisms controlling the formation of the plant cell surface in tip-growing cells are functionally conserved among land plants.</title>
        <authorList>
            <person name="Honkanen S."/>
            <person name="Jones V.A."/>
            <person name="Morieri G."/>
            <person name="Champion C."/>
            <person name="Hetherington A.J."/>
            <person name="Kelly S."/>
            <person name="Saint-Marcoux D."/>
            <person name="Proust H."/>
            <person name="Prescott H."/>
            <person name="Dolan L."/>
        </authorList>
    </citation>
    <scope>NUCLEOTIDE SEQUENCE [LARGE SCALE GENOMIC DNA]</scope>
    <source>
        <tissue evidence="10">Whole gametophyte</tissue>
    </source>
</reference>
<evidence type="ECO:0000259" key="9">
    <source>
        <dbReference type="PROSITE" id="PS50843"/>
    </source>
</evidence>
<dbReference type="PRINTS" id="PR01226">
    <property type="entry name" value="EXPANSIN"/>
</dbReference>
<feature type="domain" description="Expansin-like CBD" evidence="9">
    <location>
        <begin position="340"/>
        <end position="419"/>
    </location>
</feature>
<dbReference type="InterPro" id="IPR002963">
    <property type="entry name" value="Expansin"/>
</dbReference>
<dbReference type="InterPro" id="IPR007118">
    <property type="entry name" value="Expan_Lol_pI"/>
</dbReference>
<dbReference type="InterPro" id="IPR009009">
    <property type="entry name" value="RlpA-like_DPBB"/>
</dbReference>
<evidence type="ECO:0000256" key="1">
    <source>
        <dbReference type="ARBA" id="ARBA00004170"/>
    </source>
</evidence>
<sequence length="423" mass="45598">MLFDPSPHPLTNLMDRYPKVLLGLHAAVLPAFTPKQCAVRYCASSAWRSNSRAKFNIDMDAVFGFSLSSCGLVAAEPFQGDLQFYSCENPRAQCGQILETAVLHHGRDLQASSGTGVSSATRCPVDIGTGEGAGVLEGMNRKSPPPVTGWANSGVMFRKMAQISTRSLFVVLATILVAISNAVPSNAADSRIVATTTFMDAKATYYGGNDASGTMNGGCGYANPFALGYGDQTVALSTALWNKGLTCGACFEIKCKISATAYAKKWCYPKAGSIKITATNLCPPGSHGGWCDPPKSHFDLAYAAFTRLANFQAGVIPIQYRRTPCRKNGGVKFSMNGNPYWHLVLVHNVAGGGNVHAMQIKGSRTGFMQMKQNWGQNWEAYCNLVGQSVTFKVTLGNGRTVTFWNAVASNWKFGQTYQTKYNF</sequence>
<evidence type="ECO:0008006" key="12">
    <source>
        <dbReference type="Google" id="ProtNLM"/>
    </source>
</evidence>
<dbReference type="Proteomes" id="UP000077202">
    <property type="component" value="Unassembled WGS sequence"/>
</dbReference>
<keyword evidence="7" id="KW-0472">Membrane</keyword>
<evidence type="ECO:0000256" key="6">
    <source>
        <dbReference type="ARBA" id="ARBA00022729"/>
    </source>
</evidence>
<keyword evidence="4" id="KW-0134">Cell wall</keyword>
<evidence type="ECO:0000256" key="2">
    <source>
        <dbReference type="ARBA" id="ARBA00004191"/>
    </source>
</evidence>
<dbReference type="AlphaFoldDB" id="A0A176VT65"/>
<name>A0A176VT65_MARPO</name>
<evidence type="ECO:0000256" key="7">
    <source>
        <dbReference type="ARBA" id="ARBA00023136"/>
    </source>
</evidence>
<gene>
    <name evidence="10" type="ORF">AXG93_4079s1170</name>
</gene>
<dbReference type="InterPro" id="IPR036749">
    <property type="entry name" value="Expansin_CBD_sf"/>
</dbReference>
<evidence type="ECO:0000259" key="8">
    <source>
        <dbReference type="PROSITE" id="PS50842"/>
    </source>
</evidence>
<keyword evidence="5" id="KW-0964">Secreted</keyword>
<accession>A0A176VT65</accession>
<dbReference type="InterPro" id="IPR007112">
    <property type="entry name" value="Expansin/allergen_DPBB_dom"/>
</dbReference>
<comment type="subcellular location">
    <subcellularLocation>
        <location evidence="1">Membrane</location>
        <topology evidence="1">Peripheral membrane protein</topology>
    </subcellularLocation>
    <subcellularLocation>
        <location evidence="2">Secreted</location>
        <location evidence="2">Cell wall</location>
    </subcellularLocation>
</comment>
<dbReference type="InterPro" id="IPR007117">
    <property type="entry name" value="Expansin_CBD"/>
</dbReference>
<dbReference type="Pfam" id="PF01357">
    <property type="entry name" value="Expansin_C"/>
    <property type="match status" value="1"/>
</dbReference>
<dbReference type="PRINTS" id="PR01225">
    <property type="entry name" value="EXPANSNFAMLY"/>
</dbReference>
<comment type="caution">
    <text evidence="10">The sequence shown here is derived from an EMBL/GenBank/DDBJ whole genome shotgun (WGS) entry which is preliminary data.</text>
</comment>
<dbReference type="SUPFAM" id="SSF50685">
    <property type="entry name" value="Barwin-like endoglucanases"/>
    <property type="match status" value="1"/>
</dbReference>
<dbReference type="GO" id="GO:0009664">
    <property type="term" value="P:plant-type cell wall organization"/>
    <property type="evidence" value="ECO:0007669"/>
    <property type="project" value="InterPro"/>
</dbReference>
<comment type="similarity">
    <text evidence="3">Belongs to the expansin family. Expansin A subfamily.</text>
</comment>
<dbReference type="PROSITE" id="PS50843">
    <property type="entry name" value="EXPANSIN_CBD"/>
    <property type="match status" value="1"/>
</dbReference>
<dbReference type="InterPro" id="IPR036908">
    <property type="entry name" value="RlpA-like_sf"/>
</dbReference>
<dbReference type="Gene3D" id="2.60.40.760">
    <property type="entry name" value="Expansin, cellulose-binding-like domain"/>
    <property type="match status" value="1"/>
</dbReference>
<feature type="domain" description="Expansin-like EG45" evidence="8">
    <location>
        <begin position="216"/>
        <end position="330"/>
    </location>
</feature>
<dbReference type="Pfam" id="PF03330">
    <property type="entry name" value="DPBB_1"/>
    <property type="match status" value="1"/>
</dbReference>
<evidence type="ECO:0000256" key="5">
    <source>
        <dbReference type="ARBA" id="ARBA00022525"/>
    </source>
</evidence>
<organism evidence="10 11">
    <name type="scientific">Marchantia polymorpha subsp. ruderalis</name>
    <dbReference type="NCBI Taxonomy" id="1480154"/>
    <lineage>
        <taxon>Eukaryota</taxon>
        <taxon>Viridiplantae</taxon>
        <taxon>Streptophyta</taxon>
        <taxon>Embryophyta</taxon>
        <taxon>Marchantiophyta</taxon>
        <taxon>Marchantiopsida</taxon>
        <taxon>Marchantiidae</taxon>
        <taxon>Marchantiales</taxon>
        <taxon>Marchantiaceae</taxon>
        <taxon>Marchantia</taxon>
    </lineage>
</organism>
<evidence type="ECO:0000256" key="3">
    <source>
        <dbReference type="ARBA" id="ARBA00005392"/>
    </source>
</evidence>
<keyword evidence="11" id="KW-1185">Reference proteome</keyword>
<dbReference type="Gene3D" id="2.40.40.10">
    <property type="entry name" value="RlpA-like domain"/>
    <property type="match status" value="1"/>
</dbReference>
<dbReference type="EMBL" id="LVLJ01002688">
    <property type="protein sequence ID" value="OAE24028.1"/>
    <property type="molecule type" value="Genomic_DNA"/>
</dbReference>
<evidence type="ECO:0000256" key="4">
    <source>
        <dbReference type="ARBA" id="ARBA00022512"/>
    </source>
</evidence>
<dbReference type="PROSITE" id="PS50842">
    <property type="entry name" value="EXPANSIN_EG45"/>
    <property type="match status" value="1"/>
</dbReference>
<dbReference type="GO" id="GO:0016020">
    <property type="term" value="C:membrane"/>
    <property type="evidence" value="ECO:0007669"/>
    <property type="project" value="UniProtKB-SubCell"/>
</dbReference>
<dbReference type="CDD" id="cd22274">
    <property type="entry name" value="DPBB_EXPA_N"/>
    <property type="match status" value="1"/>
</dbReference>
<dbReference type="GO" id="GO:0005576">
    <property type="term" value="C:extracellular region"/>
    <property type="evidence" value="ECO:0007669"/>
    <property type="project" value="InterPro"/>
</dbReference>
<evidence type="ECO:0000313" key="11">
    <source>
        <dbReference type="Proteomes" id="UP000077202"/>
    </source>
</evidence>
<proteinExistence type="inferred from homology"/>
<dbReference type="PANTHER" id="PTHR31867">
    <property type="entry name" value="EXPANSIN-A15"/>
    <property type="match status" value="1"/>
</dbReference>
<keyword evidence="6" id="KW-0732">Signal</keyword>